<evidence type="ECO:0000259" key="10">
    <source>
        <dbReference type="PROSITE" id="PS50110"/>
    </source>
</evidence>
<feature type="compositionally biased region" description="Basic and acidic residues" evidence="8">
    <location>
        <begin position="585"/>
        <end position="599"/>
    </location>
</feature>
<dbReference type="Pfam" id="PF02518">
    <property type="entry name" value="HATPase_c"/>
    <property type="match status" value="1"/>
</dbReference>
<dbReference type="Pfam" id="PF00072">
    <property type="entry name" value="Response_reg"/>
    <property type="match status" value="1"/>
</dbReference>
<dbReference type="PROSITE" id="PS50113">
    <property type="entry name" value="PAC"/>
    <property type="match status" value="1"/>
</dbReference>
<evidence type="ECO:0000256" key="4">
    <source>
        <dbReference type="ARBA" id="ARBA00022679"/>
    </source>
</evidence>
<evidence type="ECO:0000256" key="7">
    <source>
        <dbReference type="PROSITE-ProRule" id="PRU00169"/>
    </source>
</evidence>
<protein>
    <recommendedName>
        <fullName evidence="2">histidine kinase</fullName>
        <ecNumber evidence="2">2.7.13.3</ecNumber>
    </recommendedName>
</protein>
<dbReference type="InterPro" id="IPR013656">
    <property type="entry name" value="PAS_4"/>
</dbReference>
<accession>A0A3M0CV93</accession>
<evidence type="ECO:0000259" key="11">
    <source>
        <dbReference type="PROSITE" id="PS50112"/>
    </source>
</evidence>
<feature type="compositionally biased region" description="Basic and acidic residues" evidence="8">
    <location>
        <begin position="285"/>
        <end position="294"/>
    </location>
</feature>
<dbReference type="InterPro" id="IPR003661">
    <property type="entry name" value="HisK_dim/P_dom"/>
</dbReference>
<dbReference type="SMART" id="SM00091">
    <property type="entry name" value="PAS"/>
    <property type="match status" value="2"/>
</dbReference>
<dbReference type="Pfam" id="PF08448">
    <property type="entry name" value="PAS_4"/>
    <property type="match status" value="1"/>
</dbReference>
<reference evidence="13 14" key="1">
    <citation type="journal article" date="2015" name="Stand. Genomic Sci.">
        <title>Genomic Encyclopedia of Bacterial and Archaeal Type Strains, Phase III: the genomes of soil and plant-associated and newly described type strains.</title>
        <authorList>
            <person name="Whitman W.B."/>
            <person name="Woyke T."/>
            <person name="Klenk H.P."/>
            <person name="Zhou Y."/>
            <person name="Lilburn T.G."/>
            <person name="Beck B.J."/>
            <person name="De Vos P."/>
            <person name="Vandamme P."/>
            <person name="Eisen J.A."/>
            <person name="Garrity G."/>
            <person name="Hugenholtz P."/>
            <person name="Kyrpides N.C."/>
        </authorList>
    </citation>
    <scope>NUCLEOTIDE SEQUENCE [LARGE SCALE GENOMIC DNA]</scope>
    <source>
        <strain evidence="13 14">CGMCC 1.10124</strain>
    </source>
</reference>
<evidence type="ECO:0000256" key="5">
    <source>
        <dbReference type="ARBA" id="ARBA00022777"/>
    </source>
</evidence>
<evidence type="ECO:0000256" key="2">
    <source>
        <dbReference type="ARBA" id="ARBA00012438"/>
    </source>
</evidence>
<dbReference type="AlphaFoldDB" id="A0A3M0CV93"/>
<dbReference type="InterPro" id="IPR000700">
    <property type="entry name" value="PAS-assoc_C"/>
</dbReference>
<dbReference type="SMART" id="SM00387">
    <property type="entry name" value="HATPase_c"/>
    <property type="match status" value="1"/>
</dbReference>
<evidence type="ECO:0000313" key="14">
    <source>
        <dbReference type="Proteomes" id="UP000277326"/>
    </source>
</evidence>
<evidence type="ECO:0000259" key="12">
    <source>
        <dbReference type="PROSITE" id="PS50113"/>
    </source>
</evidence>
<dbReference type="GeneID" id="38469822"/>
<dbReference type="InterPro" id="IPR036097">
    <property type="entry name" value="HisK_dim/P_sf"/>
</dbReference>
<feature type="domain" description="PAS" evidence="11">
    <location>
        <begin position="136"/>
        <end position="206"/>
    </location>
</feature>
<dbReference type="CDD" id="cd00130">
    <property type="entry name" value="PAS"/>
    <property type="match status" value="2"/>
</dbReference>
<dbReference type="PANTHER" id="PTHR43711:SF1">
    <property type="entry name" value="HISTIDINE KINASE 1"/>
    <property type="match status" value="1"/>
</dbReference>
<dbReference type="PROSITE" id="PS50110">
    <property type="entry name" value="RESPONSE_REGULATORY"/>
    <property type="match status" value="1"/>
</dbReference>
<dbReference type="InterPro" id="IPR036890">
    <property type="entry name" value="HATPase_C_sf"/>
</dbReference>
<dbReference type="PRINTS" id="PR00344">
    <property type="entry name" value="BCTRLSENSOR"/>
</dbReference>
<dbReference type="Gene3D" id="3.30.565.10">
    <property type="entry name" value="Histidine kinase-like ATPase, C-terminal domain"/>
    <property type="match status" value="1"/>
</dbReference>
<dbReference type="SMART" id="SM00448">
    <property type="entry name" value="REC"/>
    <property type="match status" value="1"/>
</dbReference>
<dbReference type="SUPFAM" id="SSF55874">
    <property type="entry name" value="ATPase domain of HSP90 chaperone/DNA topoisomerase II/histidine kinase"/>
    <property type="match status" value="1"/>
</dbReference>
<dbReference type="InterPro" id="IPR035965">
    <property type="entry name" value="PAS-like_dom_sf"/>
</dbReference>
<dbReference type="CDD" id="cd00156">
    <property type="entry name" value="REC"/>
    <property type="match status" value="1"/>
</dbReference>
<feature type="modified residue" description="4-aspartylphosphate" evidence="7">
    <location>
        <position position="56"/>
    </location>
</feature>
<comment type="catalytic activity">
    <reaction evidence="1">
        <text>ATP + protein L-histidine = ADP + protein N-phospho-L-histidine.</text>
        <dbReference type="EC" id="2.7.13.3"/>
    </reaction>
</comment>
<keyword evidence="3 7" id="KW-0597">Phosphoprotein</keyword>
<evidence type="ECO:0000259" key="9">
    <source>
        <dbReference type="PROSITE" id="PS50109"/>
    </source>
</evidence>
<evidence type="ECO:0000256" key="6">
    <source>
        <dbReference type="ARBA" id="ARBA00023012"/>
    </source>
</evidence>
<dbReference type="InterPro" id="IPR001789">
    <property type="entry name" value="Sig_transdc_resp-reg_receiver"/>
</dbReference>
<dbReference type="InterPro" id="IPR004358">
    <property type="entry name" value="Sig_transdc_His_kin-like_C"/>
</dbReference>
<dbReference type="PROSITE" id="PS50109">
    <property type="entry name" value="HIS_KIN"/>
    <property type="match status" value="1"/>
</dbReference>
<dbReference type="PROSITE" id="PS50112">
    <property type="entry name" value="PAS"/>
    <property type="match status" value="2"/>
</dbReference>
<evidence type="ECO:0000256" key="3">
    <source>
        <dbReference type="ARBA" id="ARBA00022553"/>
    </source>
</evidence>
<dbReference type="InterPro" id="IPR013767">
    <property type="entry name" value="PAS_fold"/>
</dbReference>
<dbReference type="Gene3D" id="1.10.287.130">
    <property type="match status" value="1"/>
</dbReference>
<keyword evidence="6" id="KW-0902">Two-component regulatory system</keyword>
<proteinExistence type="predicted"/>
<evidence type="ECO:0000256" key="8">
    <source>
        <dbReference type="SAM" id="MobiDB-lite"/>
    </source>
</evidence>
<dbReference type="PANTHER" id="PTHR43711">
    <property type="entry name" value="TWO-COMPONENT HISTIDINE KINASE"/>
    <property type="match status" value="1"/>
</dbReference>
<dbReference type="InterPro" id="IPR003594">
    <property type="entry name" value="HATPase_dom"/>
</dbReference>
<dbReference type="SUPFAM" id="SSF55785">
    <property type="entry name" value="PYP-like sensor domain (PAS domain)"/>
    <property type="match status" value="2"/>
</dbReference>
<gene>
    <name evidence="13" type="ORF">ATH50_2520</name>
</gene>
<dbReference type="GO" id="GO:0000155">
    <property type="term" value="F:phosphorelay sensor kinase activity"/>
    <property type="evidence" value="ECO:0007669"/>
    <property type="project" value="InterPro"/>
</dbReference>
<dbReference type="Pfam" id="PF00989">
    <property type="entry name" value="PAS"/>
    <property type="match status" value="1"/>
</dbReference>
<feature type="domain" description="PAS" evidence="11">
    <location>
        <begin position="336"/>
        <end position="380"/>
    </location>
</feature>
<dbReference type="InterPro" id="IPR005467">
    <property type="entry name" value="His_kinase_dom"/>
</dbReference>
<feature type="region of interest" description="Disordered" evidence="8">
    <location>
        <begin position="233"/>
        <end position="310"/>
    </location>
</feature>
<dbReference type="Pfam" id="PF00512">
    <property type="entry name" value="HisKA"/>
    <property type="match status" value="1"/>
</dbReference>
<name>A0A3M0CV93_9EURY</name>
<keyword evidence="5 13" id="KW-0418">Kinase</keyword>
<dbReference type="RefSeq" id="WP_241966820.1">
    <property type="nucleotide sequence ID" value="NZ_CP034145.1"/>
</dbReference>
<evidence type="ECO:0000313" key="13">
    <source>
        <dbReference type="EMBL" id="RMB13188.1"/>
    </source>
</evidence>
<dbReference type="NCBIfam" id="TIGR00229">
    <property type="entry name" value="sensory_box"/>
    <property type="match status" value="2"/>
</dbReference>
<dbReference type="InterPro" id="IPR000014">
    <property type="entry name" value="PAS"/>
</dbReference>
<dbReference type="CDD" id="cd00075">
    <property type="entry name" value="HATPase"/>
    <property type="match status" value="1"/>
</dbReference>
<feature type="domain" description="Response regulatory" evidence="10">
    <location>
        <begin position="6"/>
        <end position="121"/>
    </location>
</feature>
<keyword evidence="4" id="KW-0808">Transferase</keyword>
<dbReference type="Gene3D" id="3.40.50.2300">
    <property type="match status" value="1"/>
</dbReference>
<evidence type="ECO:0000256" key="1">
    <source>
        <dbReference type="ARBA" id="ARBA00000085"/>
    </source>
</evidence>
<comment type="caution">
    <text evidence="13">The sequence shown here is derived from an EMBL/GenBank/DDBJ whole genome shotgun (WGS) entry which is preliminary data.</text>
</comment>
<dbReference type="CDD" id="cd00082">
    <property type="entry name" value="HisKA"/>
    <property type="match status" value="1"/>
</dbReference>
<sequence>MSEQIRVLHVDDEPDFADLTADALEREDDRCTVETATSADEGLARLTDAVDCVVSDYEMPGRNGIDFLEAVRERYPNLPFILFTGKGSEEVASEAISAGVTDYLEKQGGLSQYTVLANRIANAVDQYRSKRALEASQRRLSLFFEQSPLGVIEWNEDFEVVRLNDAAEDILGYAEADLRGASWERIVPESEATAVGGVVDALLQNRGGYRSVNENVRADGEVIVCEWHNRVVTDDSEEPRSSGSRPQADDSEEPRSSGSRPQADDSVEHGSTSNRAEPGDSEASETPRAERDDVPQATGRSPVTTGEAGDSDVVAIFSQFQDITERIEREQQLERSTARLEALFENSPDMINVHDTDGNIIDPNPRLCERTGYDASELVDMKVWDVDARIDPAEALAIWEEMAVGDRHRLEGVYRHRDGSTFPVEIHLQRLDLAGEDRFVVISRDISERKARERELQRQNERLEEFVGVVSHDLQNPLNVAGGRLDLAREEYDSEHLDAAARSLDRMDELIADLLKLARGGKRVNEIEPVALADVVEECWHNVATGDAALVVETDRTIRADPGRLQHLLENLLQNSVGHGTTSSRRTEHADDGVEHSSAESEANGGRGDHVTITVGGLDDGFYVEDDGTGIPEEKRTAVFESGYSTAPDGTGFGLAIVEEVVEAHGWSIQVTEGADGGARFEITGVEVE</sequence>
<dbReference type="InterPro" id="IPR050736">
    <property type="entry name" value="Sensor_HK_Regulatory"/>
</dbReference>
<feature type="domain" description="PAC" evidence="12">
    <location>
        <begin position="408"/>
        <end position="458"/>
    </location>
</feature>
<dbReference type="Gene3D" id="3.30.450.20">
    <property type="entry name" value="PAS domain"/>
    <property type="match status" value="2"/>
</dbReference>
<organism evidence="13 14">
    <name type="scientific">Haloplanus aerogenes</name>
    <dbReference type="NCBI Taxonomy" id="660522"/>
    <lineage>
        <taxon>Archaea</taxon>
        <taxon>Methanobacteriati</taxon>
        <taxon>Methanobacteriota</taxon>
        <taxon>Stenosarchaea group</taxon>
        <taxon>Halobacteria</taxon>
        <taxon>Halobacteriales</taxon>
        <taxon>Haloferacaceae</taxon>
        <taxon>Haloplanus</taxon>
    </lineage>
</organism>
<dbReference type="InterPro" id="IPR011006">
    <property type="entry name" value="CheY-like_superfamily"/>
</dbReference>
<dbReference type="Proteomes" id="UP000277326">
    <property type="component" value="Unassembled WGS sequence"/>
</dbReference>
<feature type="domain" description="Histidine kinase" evidence="9">
    <location>
        <begin position="469"/>
        <end position="684"/>
    </location>
</feature>
<dbReference type="SMART" id="SM00388">
    <property type="entry name" value="HisKA"/>
    <property type="match status" value="1"/>
</dbReference>
<dbReference type="EMBL" id="REFS01000005">
    <property type="protein sequence ID" value="RMB13188.1"/>
    <property type="molecule type" value="Genomic_DNA"/>
</dbReference>
<dbReference type="EC" id="2.7.13.3" evidence="2"/>
<dbReference type="GO" id="GO:0006355">
    <property type="term" value="P:regulation of DNA-templated transcription"/>
    <property type="evidence" value="ECO:0007669"/>
    <property type="project" value="InterPro"/>
</dbReference>
<dbReference type="SUPFAM" id="SSF52172">
    <property type="entry name" value="CheY-like"/>
    <property type="match status" value="1"/>
</dbReference>
<dbReference type="SUPFAM" id="SSF47384">
    <property type="entry name" value="Homodimeric domain of signal transducing histidine kinase"/>
    <property type="match status" value="1"/>
</dbReference>
<feature type="region of interest" description="Disordered" evidence="8">
    <location>
        <begin position="576"/>
        <end position="610"/>
    </location>
</feature>